<gene>
    <name evidence="1" type="ordered locus">Smon_0007</name>
</gene>
<dbReference type="AlphaFoldDB" id="D1AW31"/>
<dbReference type="HOGENOM" id="CLU_2248613_0_0_0"/>
<name>D1AW31_STRM9</name>
<sequence>MDWNKYLNISNKRYTPSLSLEYGYKEMLNISNVIEREKLNTELSLDLRYKSIYSNIGLSTDYRYVNPHVKIGINFDVSRLNIDTSLEYNQVFRALFAIRFDVIK</sequence>
<keyword evidence="2" id="KW-1185">Reference proteome</keyword>
<evidence type="ECO:0000313" key="2">
    <source>
        <dbReference type="Proteomes" id="UP000002072"/>
    </source>
</evidence>
<evidence type="ECO:0000313" key="1">
    <source>
        <dbReference type="EMBL" id="ACZ00507.1"/>
    </source>
</evidence>
<dbReference type="EMBL" id="CP001779">
    <property type="protein sequence ID" value="ACZ00507.1"/>
    <property type="molecule type" value="Genomic_DNA"/>
</dbReference>
<evidence type="ECO:0008006" key="3">
    <source>
        <dbReference type="Google" id="ProtNLM"/>
    </source>
</evidence>
<dbReference type="RefSeq" id="WP_012858065.1">
    <property type="nucleotide sequence ID" value="NC_013515.1"/>
</dbReference>
<reference evidence="1 2" key="1">
    <citation type="journal article" date="2009" name="Stand. Genomic Sci.">
        <title>Complete genome sequence of Streptobacillus moniliformis type strain (9901T).</title>
        <authorList>
            <person name="Nolan M."/>
            <person name="Gronow S."/>
            <person name="Lapidus A."/>
            <person name="Ivanova N."/>
            <person name="Copeland A."/>
            <person name="Lucas S."/>
            <person name="Del Rio T.G."/>
            <person name="Chen F."/>
            <person name="Tice H."/>
            <person name="Pitluck S."/>
            <person name="Cheng J.F."/>
            <person name="Sims D."/>
            <person name="Meincke L."/>
            <person name="Bruce D."/>
            <person name="Goodwin L."/>
            <person name="Brettin T."/>
            <person name="Han C."/>
            <person name="Detter J.C."/>
            <person name="Ovchinikova G."/>
            <person name="Pati A."/>
            <person name="Mavromatis K."/>
            <person name="Mikhailova N."/>
            <person name="Chen A."/>
            <person name="Palaniappan K."/>
            <person name="Land M."/>
            <person name="Hauser L."/>
            <person name="Chang Y.J."/>
            <person name="Jeffries C.D."/>
            <person name="Rohde M."/>
            <person name="Sproer C."/>
            <person name="Goker M."/>
            <person name="Bristow J."/>
            <person name="Eisen J.A."/>
            <person name="Markowitz V."/>
            <person name="Hugenholtz P."/>
            <person name="Kyrpides N.C."/>
            <person name="Klenk H.P."/>
            <person name="Chain P."/>
        </authorList>
    </citation>
    <scope>NUCLEOTIDE SEQUENCE [LARGE SCALE GENOMIC DNA]</scope>
    <source>
        <strain evidence="2">ATCC 14647 / DSM 12112 / NCTC 10651 / 9901</strain>
    </source>
</reference>
<accession>D1AW31</accession>
<dbReference type="OrthoDB" id="9924345at2"/>
<proteinExistence type="predicted"/>
<dbReference type="Proteomes" id="UP000002072">
    <property type="component" value="Chromosome"/>
</dbReference>
<protein>
    <recommendedName>
        <fullName evidence="3">Outer membrane protein beta-barrel domain-containing protein</fullName>
    </recommendedName>
</protein>
<dbReference type="STRING" id="519441.Smon_0007"/>
<dbReference type="KEGG" id="smf:Smon_0007"/>
<dbReference type="GeneID" id="29672976"/>
<organism evidence="1 2">
    <name type="scientific">Streptobacillus moniliformis (strain ATCC 14647 / DSM 12112 / NCTC 10651 / 9901)</name>
    <dbReference type="NCBI Taxonomy" id="519441"/>
    <lineage>
        <taxon>Bacteria</taxon>
        <taxon>Fusobacteriati</taxon>
        <taxon>Fusobacteriota</taxon>
        <taxon>Fusobacteriia</taxon>
        <taxon>Fusobacteriales</taxon>
        <taxon>Leptotrichiaceae</taxon>
        <taxon>Streptobacillus</taxon>
    </lineage>
</organism>